<dbReference type="OMA" id="DRMPVVD"/>
<dbReference type="AlphaFoldDB" id="A0A5A5U0V2"/>
<reference evidence="7 8" key="1">
    <citation type="submission" date="2019-04" db="EMBL/GenBank/DDBJ databases">
        <title>A pseudo-fructophilic Leuconostoc citreum strain F192-5 isolated from peel of satsuma mandarin: the first report for isolation and characterization of strain-dependent fructophilic-like characteristics.</title>
        <authorList>
            <person name="Maeno S."/>
            <person name="Tanizawa Y."/>
            <person name="Kajikawa A."/>
            <person name="Kanesaki Y."/>
            <person name="Kubota E."/>
            <person name="Arita M."/>
            <person name="Leon D."/>
            <person name="Endo A."/>
        </authorList>
    </citation>
    <scope>NUCLEOTIDE SEQUENCE [LARGE SCALE GENOMIC DNA]</scope>
    <source>
        <strain evidence="7 8">F192-5</strain>
    </source>
</reference>
<evidence type="ECO:0000256" key="4">
    <source>
        <dbReference type="ARBA" id="ARBA00023015"/>
    </source>
</evidence>
<proteinExistence type="inferred from homology"/>
<evidence type="ECO:0000256" key="6">
    <source>
        <dbReference type="HAMAP-Rule" id="MF_00073"/>
    </source>
</evidence>
<dbReference type="InterPro" id="IPR035926">
    <property type="entry name" value="NusB-like_sf"/>
</dbReference>
<dbReference type="RefSeq" id="WP_004902577.1">
    <property type="nucleotide sequence ID" value="NZ_BJJW01000005.1"/>
</dbReference>
<name>A0A5A5U0V2_LEUCI</name>
<dbReference type="GO" id="GO:0006353">
    <property type="term" value="P:DNA-templated transcription termination"/>
    <property type="evidence" value="ECO:0007669"/>
    <property type="project" value="UniProtKB-UniRule"/>
</dbReference>
<keyword evidence="4 6" id="KW-0805">Transcription regulation</keyword>
<comment type="function">
    <text evidence="6">Involved in transcription antitermination. Required for transcription of ribosomal RNA (rRNA) genes. Binds specifically to the boxA antiterminator sequence of the ribosomal RNA (rrn) operons.</text>
</comment>
<sequence length="140" mass="15811">MANLTRHESRQAAFQILFALEKDPQNNNIDRLYDIVLEGKDFDDYLPRLVNGILGNKIDLDAQISEHLAAGWAIARINKADLVILRLAIYELSQQLVPYKVAIDEALILAKTFADEDDRKFVNGVLKNFAPKVEATDTKD</sequence>
<protein>
    <recommendedName>
        <fullName evidence="6">Transcription antitermination protein NusB</fullName>
    </recommendedName>
    <alternativeName>
        <fullName evidence="6">Antitermination factor NusB</fullName>
    </alternativeName>
</protein>
<organism evidence="7 8">
    <name type="scientific">Leuconostoc citreum</name>
    <dbReference type="NCBI Taxonomy" id="33964"/>
    <lineage>
        <taxon>Bacteria</taxon>
        <taxon>Bacillati</taxon>
        <taxon>Bacillota</taxon>
        <taxon>Bacilli</taxon>
        <taxon>Lactobacillales</taxon>
        <taxon>Lactobacillaceae</taxon>
        <taxon>Leuconostoc</taxon>
    </lineage>
</organism>
<dbReference type="PANTHER" id="PTHR11078:SF3">
    <property type="entry name" value="ANTITERMINATION NUSB DOMAIN-CONTAINING PROTEIN"/>
    <property type="match status" value="1"/>
</dbReference>
<dbReference type="HAMAP" id="MF_00073">
    <property type="entry name" value="NusB"/>
    <property type="match status" value="1"/>
</dbReference>
<evidence type="ECO:0000256" key="5">
    <source>
        <dbReference type="ARBA" id="ARBA00023163"/>
    </source>
</evidence>
<dbReference type="NCBIfam" id="TIGR01951">
    <property type="entry name" value="nusB"/>
    <property type="match status" value="1"/>
</dbReference>
<evidence type="ECO:0000313" key="8">
    <source>
        <dbReference type="Proteomes" id="UP000323274"/>
    </source>
</evidence>
<evidence type="ECO:0000313" key="7">
    <source>
        <dbReference type="EMBL" id="GDZ83545.1"/>
    </source>
</evidence>
<comment type="caution">
    <text evidence="7">The sequence shown here is derived from an EMBL/GenBank/DDBJ whole genome shotgun (WGS) entry which is preliminary data.</text>
</comment>
<comment type="similarity">
    <text evidence="1 6">Belongs to the NusB family.</text>
</comment>
<dbReference type="GO" id="GO:0003723">
    <property type="term" value="F:RNA binding"/>
    <property type="evidence" value="ECO:0007669"/>
    <property type="project" value="UniProtKB-UniRule"/>
</dbReference>
<dbReference type="SUPFAM" id="SSF48013">
    <property type="entry name" value="NusB-like"/>
    <property type="match status" value="1"/>
</dbReference>
<keyword evidence="2 6" id="KW-0889">Transcription antitermination</keyword>
<dbReference type="GeneID" id="61101622"/>
<dbReference type="Proteomes" id="UP000323274">
    <property type="component" value="Unassembled WGS sequence"/>
</dbReference>
<evidence type="ECO:0000256" key="3">
    <source>
        <dbReference type="ARBA" id="ARBA00022884"/>
    </source>
</evidence>
<keyword evidence="3 6" id="KW-0694">RNA-binding</keyword>
<accession>A0A5A5U0V2</accession>
<evidence type="ECO:0000256" key="2">
    <source>
        <dbReference type="ARBA" id="ARBA00022814"/>
    </source>
</evidence>
<dbReference type="InterPro" id="IPR006027">
    <property type="entry name" value="NusB_RsmB_TIM44"/>
</dbReference>
<evidence type="ECO:0000256" key="1">
    <source>
        <dbReference type="ARBA" id="ARBA00005952"/>
    </source>
</evidence>
<dbReference type="GO" id="GO:0031564">
    <property type="term" value="P:transcription antitermination"/>
    <property type="evidence" value="ECO:0007669"/>
    <property type="project" value="UniProtKB-KW"/>
</dbReference>
<dbReference type="PANTHER" id="PTHR11078">
    <property type="entry name" value="N UTILIZATION SUBSTANCE PROTEIN B-RELATED"/>
    <property type="match status" value="1"/>
</dbReference>
<dbReference type="Gene3D" id="1.10.940.10">
    <property type="entry name" value="NusB-like"/>
    <property type="match status" value="1"/>
</dbReference>
<gene>
    <name evidence="6 7" type="primary">nusB</name>
    <name evidence="7" type="ORF">LCIT_07870</name>
</gene>
<dbReference type="EMBL" id="BJJW01000005">
    <property type="protein sequence ID" value="GDZ83545.1"/>
    <property type="molecule type" value="Genomic_DNA"/>
</dbReference>
<keyword evidence="5 6" id="KW-0804">Transcription</keyword>
<dbReference type="GO" id="GO:0005829">
    <property type="term" value="C:cytosol"/>
    <property type="evidence" value="ECO:0007669"/>
    <property type="project" value="TreeGrafter"/>
</dbReference>
<dbReference type="Pfam" id="PF01029">
    <property type="entry name" value="NusB"/>
    <property type="match status" value="1"/>
</dbReference>
<dbReference type="InterPro" id="IPR011605">
    <property type="entry name" value="NusB_fam"/>
</dbReference>